<dbReference type="WBParaSite" id="JU765_v2.g10181.t1">
    <property type="protein sequence ID" value="JU765_v2.g10181.t1"/>
    <property type="gene ID" value="JU765_v2.g10181"/>
</dbReference>
<protein>
    <submittedName>
        <fullName evidence="2">BPTI/Kunitz inhibitor domain-containing protein</fullName>
    </submittedName>
</protein>
<dbReference type="Proteomes" id="UP000887576">
    <property type="component" value="Unplaced"/>
</dbReference>
<proteinExistence type="predicted"/>
<name>A0AC34PUV7_9BILA</name>
<accession>A0AC34PUV7</accession>
<evidence type="ECO:0000313" key="1">
    <source>
        <dbReference type="Proteomes" id="UP000887576"/>
    </source>
</evidence>
<organism evidence="1 2">
    <name type="scientific">Panagrolaimus sp. JU765</name>
    <dbReference type="NCBI Taxonomy" id="591449"/>
    <lineage>
        <taxon>Eukaryota</taxon>
        <taxon>Metazoa</taxon>
        <taxon>Ecdysozoa</taxon>
        <taxon>Nematoda</taxon>
        <taxon>Chromadorea</taxon>
        <taxon>Rhabditida</taxon>
        <taxon>Tylenchina</taxon>
        <taxon>Panagrolaimomorpha</taxon>
        <taxon>Panagrolaimoidea</taxon>
        <taxon>Panagrolaimidae</taxon>
        <taxon>Panagrolaimus</taxon>
    </lineage>
</organism>
<sequence>MPKDSGYQCGMSVPHSAYYFDVAVGQCIEFHFFGCGGNQNRFGTKEECIKGCGVLARCVKGLPLMDFAGNLKHCDGDRVPCPGGYECVGKGMDSVCCWKADRICGMSVDAGKHCGTVSETRFFYDSGANLCRPFAYLGCAGNENNFKTKGECLKFCAPEISCLKGDPWPDRYAV</sequence>
<reference evidence="2" key="1">
    <citation type="submission" date="2022-11" db="UniProtKB">
        <authorList>
            <consortium name="WormBaseParasite"/>
        </authorList>
    </citation>
    <scope>IDENTIFICATION</scope>
</reference>
<evidence type="ECO:0000313" key="2">
    <source>
        <dbReference type="WBParaSite" id="JU765_v2.g10181.t1"/>
    </source>
</evidence>